<accession>A0A3D2X9H9</accession>
<dbReference type="PANTHER" id="PTHR42953:SF3">
    <property type="entry name" value="HIGH-AFFINITY ZINC UPTAKE SYSTEM PROTEIN ZNUA"/>
    <property type="match status" value="1"/>
</dbReference>
<dbReference type="EMBL" id="DPVV01000430">
    <property type="protein sequence ID" value="HCL03253.1"/>
    <property type="molecule type" value="Genomic_DNA"/>
</dbReference>
<evidence type="ECO:0000256" key="2">
    <source>
        <dbReference type="ARBA" id="ARBA00022448"/>
    </source>
</evidence>
<dbReference type="AlphaFoldDB" id="A0A3D2X9H9"/>
<evidence type="ECO:0000256" key="4">
    <source>
        <dbReference type="SAM" id="MobiDB-lite"/>
    </source>
</evidence>
<dbReference type="Gene3D" id="3.40.50.1980">
    <property type="entry name" value="Nitrogenase molybdenum iron protein domain"/>
    <property type="match status" value="2"/>
</dbReference>
<proteinExistence type="inferred from homology"/>
<evidence type="ECO:0000256" key="1">
    <source>
        <dbReference type="ARBA" id="ARBA00011028"/>
    </source>
</evidence>
<gene>
    <name evidence="5" type="ORF">DHW61_12740</name>
</gene>
<dbReference type="SUPFAM" id="SSF53807">
    <property type="entry name" value="Helical backbone' metal receptor"/>
    <property type="match status" value="1"/>
</dbReference>
<dbReference type="Pfam" id="PF01297">
    <property type="entry name" value="ZnuA"/>
    <property type="match status" value="1"/>
</dbReference>
<organism evidence="5 6">
    <name type="scientific">Lachnoclostridium phytofermentans</name>
    <dbReference type="NCBI Taxonomy" id="66219"/>
    <lineage>
        <taxon>Bacteria</taxon>
        <taxon>Bacillati</taxon>
        <taxon>Bacillota</taxon>
        <taxon>Clostridia</taxon>
        <taxon>Lachnospirales</taxon>
        <taxon>Lachnospiraceae</taxon>
    </lineage>
</organism>
<comment type="similarity">
    <text evidence="1">Belongs to the bacterial solute-binding protein 9 family.</text>
</comment>
<feature type="region of interest" description="Disordered" evidence="4">
    <location>
        <begin position="126"/>
        <end position="148"/>
    </location>
</feature>
<evidence type="ECO:0000313" key="5">
    <source>
        <dbReference type="EMBL" id="HCL03253.1"/>
    </source>
</evidence>
<evidence type="ECO:0000256" key="3">
    <source>
        <dbReference type="ARBA" id="ARBA00022729"/>
    </source>
</evidence>
<keyword evidence="2" id="KW-0813">Transport</keyword>
<protein>
    <submittedName>
        <fullName evidence="5">Zinc ABC transporter substrate-binding protein</fullName>
    </submittedName>
</protein>
<dbReference type="GO" id="GO:0030001">
    <property type="term" value="P:metal ion transport"/>
    <property type="evidence" value="ECO:0007669"/>
    <property type="project" value="InterPro"/>
</dbReference>
<reference evidence="5 6" key="1">
    <citation type="journal article" date="2018" name="Nat. Biotechnol.">
        <title>A standardized bacterial taxonomy based on genome phylogeny substantially revises the tree of life.</title>
        <authorList>
            <person name="Parks D.H."/>
            <person name="Chuvochina M."/>
            <person name="Waite D.W."/>
            <person name="Rinke C."/>
            <person name="Skarshewski A."/>
            <person name="Chaumeil P.A."/>
            <person name="Hugenholtz P."/>
        </authorList>
    </citation>
    <scope>NUCLEOTIDE SEQUENCE [LARGE SCALE GENOMIC DNA]</scope>
    <source>
        <strain evidence="5">UBA11728</strain>
    </source>
</reference>
<dbReference type="PANTHER" id="PTHR42953">
    <property type="entry name" value="HIGH-AFFINITY ZINC UPTAKE SYSTEM PROTEIN ZNUA-RELATED"/>
    <property type="match status" value="1"/>
</dbReference>
<evidence type="ECO:0000313" key="6">
    <source>
        <dbReference type="Proteomes" id="UP000262969"/>
    </source>
</evidence>
<dbReference type="InterPro" id="IPR006127">
    <property type="entry name" value="ZnuA-like"/>
</dbReference>
<sequence>MKRKLIYLLSVMLLLSLTSYGAIKIKGENKQYQGEGLTIVTSFYPMYIASLNIADGIDGVQVVNLTENQTGCVHDYQLTTKDMRTLSGAQVVVLNGGEMEEFMEDVLDQQEGIQIIDSSAGMKFLTGSTHDHNHEENGDQQEDSHVHNHSNINGHVWLNVERYMKQIQTITDGLCKIDPLHEGMYRKNEETYLVKVQSLKGEFDSLKEITSGTEIIIFHDSFAYLAEELGMEVVHAVNTDGETALSAGEIAEVVEEIKLHDIAYLFTEEQYEHTIAERIEAETNATVYVMDSLVTGGLDKDSYLKGMKKNIEILKEAFAVKNK</sequence>
<feature type="compositionally biased region" description="Basic and acidic residues" evidence="4">
    <location>
        <begin position="129"/>
        <end position="146"/>
    </location>
</feature>
<dbReference type="GO" id="GO:0046872">
    <property type="term" value="F:metal ion binding"/>
    <property type="evidence" value="ECO:0007669"/>
    <property type="project" value="InterPro"/>
</dbReference>
<keyword evidence="3" id="KW-0732">Signal</keyword>
<comment type="caution">
    <text evidence="5">The sequence shown here is derived from an EMBL/GenBank/DDBJ whole genome shotgun (WGS) entry which is preliminary data.</text>
</comment>
<dbReference type="InterPro" id="IPR050492">
    <property type="entry name" value="Bact_metal-bind_prot9"/>
</dbReference>
<dbReference type="Proteomes" id="UP000262969">
    <property type="component" value="Unassembled WGS sequence"/>
</dbReference>
<name>A0A3D2X9H9_9FIRM</name>